<dbReference type="Pfam" id="PF00102">
    <property type="entry name" value="Y_phosphatase"/>
    <property type="match status" value="1"/>
</dbReference>
<name>A0A0B1SG81_OESDE</name>
<dbReference type="GO" id="GO:0004725">
    <property type="term" value="F:protein tyrosine phosphatase activity"/>
    <property type="evidence" value="ECO:0007669"/>
    <property type="project" value="InterPro"/>
</dbReference>
<dbReference type="SMART" id="SM00404">
    <property type="entry name" value="PTPc_motif"/>
    <property type="match status" value="1"/>
</dbReference>
<dbReference type="CDD" id="cd00047">
    <property type="entry name" value="PTPc"/>
    <property type="match status" value="1"/>
</dbReference>
<dbReference type="OrthoDB" id="8609993at2759"/>
<dbReference type="InterPro" id="IPR003595">
    <property type="entry name" value="Tyr_Pase_cat"/>
</dbReference>
<dbReference type="EMBL" id="KN568987">
    <property type="protein sequence ID" value="KHJ84338.1"/>
    <property type="molecule type" value="Genomic_DNA"/>
</dbReference>
<evidence type="ECO:0000313" key="4">
    <source>
        <dbReference type="Proteomes" id="UP000053660"/>
    </source>
</evidence>
<accession>A0A0B1SG81</accession>
<organism evidence="3 4">
    <name type="scientific">Oesophagostomum dentatum</name>
    <name type="common">Nodular worm</name>
    <dbReference type="NCBI Taxonomy" id="61180"/>
    <lineage>
        <taxon>Eukaryota</taxon>
        <taxon>Metazoa</taxon>
        <taxon>Ecdysozoa</taxon>
        <taxon>Nematoda</taxon>
        <taxon>Chromadorea</taxon>
        <taxon>Rhabditida</taxon>
        <taxon>Rhabditina</taxon>
        <taxon>Rhabditomorpha</taxon>
        <taxon>Strongyloidea</taxon>
        <taxon>Strongylidae</taxon>
        <taxon>Oesophagostomum</taxon>
    </lineage>
</organism>
<dbReference type="InterPro" id="IPR016130">
    <property type="entry name" value="Tyr_Pase_AS"/>
</dbReference>
<dbReference type="PROSITE" id="PS50056">
    <property type="entry name" value="TYR_PHOSPHATASE_2"/>
    <property type="match status" value="1"/>
</dbReference>
<dbReference type="InterPro" id="IPR000387">
    <property type="entry name" value="Tyr_Pase_dom"/>
</dbReference>
<dbReference type="InterPro" id="IPR000242">
    <property type="entry name" value="PTP_cat"/>
</dbReference>
<dbReference type="Gene3D" id="3.90.190.10">
    <property type="entry name" value="Protein tyrosine phosphatase superfamily"/>
    <property type="match status" value="1"/>
</dbReference>
<dbReference type="AlphaFoldDB" id="A0A0B1SG81"/>
<dbReference type="SUPFAM" id="SSF52799">
    <property type="entry name" value="(Phosphotyrosine protein) phosphatases II"/>
    <property type="match status" value="1"/>
</dbReference>
<gene>
    <name evidence="3" type="ORF">OESDEN_15951</name>
</gene>
<dbReference type="PANTHER" id="PTHR46163">
    <property type="entry name" value="TYROSINE-PROTEIN PHOSPHATASE-RELATED"/>
    <property type="match status" value="1"/>
</dbReference>
<dbReference type="InterPro" id="IPR029021">
    <property type="entry name" value="Prot-tyrosine_phosphatase-like"/>
</dbReference>
<keyword evidence="4" id="KW-1185">Reference proteome</keyword>
<feature type="domain" description="Tyrosine-protein phosphatase" evidence="1">
    <location>
        <begin position="1"/>
        <end position="154"/>
    </location>
</feature>
<dbReference type="Proteomes" id="UP000053660">
    <property type="component" value="Unassembled WGS sequence"/>
</dbReference>
<evidence type="ECO:0000259" key="1">
    <source>
        <dbReference type="PROSITE" id="PS50055"/>
    </source>
</evidence>
<dbReference type="PROSITE" id="PS00383">
    <property type="entry name" value="TYR_PHOSPHATASE_1"/>
    <property type="match status" value="1"/>
</dbReference>
<dbReference type="PROSITE" id="PS50055">
    <property type="entry name" value="TYR_PHOSPHATASE_PTP"/>
    <property type="match status" value="1"/>
</dbReference>
<evidence type="ECO:0000259" key="2">
    <source>
        <dbReference type="PROSITE" id="PS50056"/>
    </source>
</evidence>
<sequence length="160" mass="18424">MLCRFVEEGKDKCYEYFPKSEGKMVFGDFVIECTSRETIPDADGATCGTLEVTNRERKEKARLCSYNLVEHIWYENWYDHAAPENFNATFELVQLARKKRKNSPVVVHCSAGVGRTGCFVAIELASHMAATRSNFKMESVLKRMRDQRMHCIQNDVVRVT</sequence>
<reference evidence="3 4" key="1">
    <citation type="submission" date="2014-03" db="EMBL/GenBank/DDBJ databases">
        <title>Draft genome of the hookworm Oesophagostomum dentatum.</title>
        <authorList>
            <person name="Mitreva M."/>
        </authorList>
    </citation>
    <scope>NUCLEOTIDE SEQUENCE [LARGE SCALE GENOMIC DNA]</scope>
    <source>
        <strain evidence="3 4">OD-Hann</strain>
    </source>
</reference>
<proteinExistence type="predicted"/>
<dbReference type="InterPro" id="IPR052782">
    <property type="entry name" value="Oocyte-zygote_transition_reg"/>
</dbReference>
<feature type="domain" description="Tyrosine specific protein phosphatases" evidence="2">
    <location>
        <begin position="90"/>
        <end position="159"/>
    </location>
</feature>
<dbReference type="PRINTS" id="PR00700">
    <property type="entry name" value="PRTYPHPHTASE"/>
</dbReference>
<evidence type="ECO:0000313" key="3">
    <source>
        <dbReference type="EMBL" id="KHJ84338.1"/>
    </source>
</evidence>
<dbReference type="SMART" id="SM00194">
    <property type="entry name" value="PTPc"/>
    <property type="match status" value="1"/>
</dbReference>
<protein>
    <submittedName>
        <fullName evidence="3">Protein-tyrosine phosphatase</fullName>
    </submittedName>
</protein>